<evidence type="ECO:0000259" key="7">
    <source>
        <dbReference type="PROSITE" id="PS50026"/>
    </source>
</evidence>
<reference evidence="9" key="1">
    <citation type="journal article" date="2008" name="Nature">
        <title>The amphioxus genome and the evolution of the chordate karyotype.</title>
        <authorList>
            <consortium name="US DOE Joint Genome Institute (JGI-PGF)"/>
            <person name="Putnam N.H."/>
            <person name="Butts T."/>
            <person name="Ferrier D.E.K."/>
            <person name="Furlong R.F."/>
            <person name="Hellsten U."/>
            <person name="Kawashima T."/>
            <person name="Robinson-Rechavi M."/>
            <person name="Shoguchi E."/>
            <person name="Terry A."/>
            <person name="Yu J.-K."/>
            <person name="Benito-Gutierrez E.L."/>
            <person name="Dubchak I."/>
            <person name="Garcia-Fernandez J."/>
            <person name="Gibson-Brown J.J."/>
            <person name="Grigoriev I.V."/>
            <person name="Horton A.C."/>
            <person name="de Jong P.J."/>
            <person name="Jurka J."/>
            <person name="Kapitonov V.V."/>
            <person name="Kohara Y."/>
            <person name="Kuroki Y."/>
            <person name="Lindquist E."/>
            <person name="Lucas S."/>
            <person name="Osoegawa K."/>
            <person name="Pennacchio L.A."/>
            <person name="Salamov A.A."/>
            <person name="Satou Y."/>
            <person name="Sauka-Spengler T."/>
            <person name="Schmutz J."/>
            <person name="Shin-I T."/>
            <person name="Toyoda A."/>
            <person name="Bronner-Fraser M."/>
            <person name="Fujiyama A."/>
            <person name="Holland L.Z."/>
            <person name="Holland P.W.H."/>
            <person name="Satoh N."/>
            <person name="Rokhsar D.S."/>
        </authorList>
    </citation>
    <scope>NUCLEOTIDE SEQUENCE [LARGE SCALE GENOMIC DNA]</scope>
    <source>
        <strain evidence="9">S238N-H82</strain>
        <tissue evidence="9">Testes</tissue>
    </source>
</reference>
<dbReference type="InterPro" id="IPR056475">
    <property type="entry name" value="GBD_Hemicentin/VWA7"/>
</dbReference>
<dbReference type="PROSITE" id="PS50041">
    <property type="entry name" value="C_TYPE_LECTIN_2"/>
    <property type="match status" value="1"/>
</dbReference>
<dbReference type="InterPro" id="IPR016187">
    <property type="entry name" value="CTDL_fold"/>
</dbReference>
<evidence type="ECO:0000259" key="8">
    <source>
        <dbReference type="PROSITE" id="PS50041"/>
    </source>
</evidence>
<dbReference type="PROSITE" id="PS00022">
    <property type="entry name" value="EGF_1"/>
    <property type="match status" value="1"/>
</dbReference>
<dbReference type="SMART" id="SM00181">
    <property type="entry name" value="EGF"/>
    <property type="match status" value="1"/>
</dbReference>
<feature type="domain" description="C-type lectin" evidence="8">
    <location>
        <begin position="475"/>
        <end position="599"/>
    </location>
</feature>
<proteinExistence type="predicted"/>
<name>C3ZPK3_BRAFL</name>
<dbReference type="AlphaFoldDB" id="C3ZPK3"/>
<keyword evidence="3" id="KW-0677">Repeat</keyword>
<dbReference type="Pfam" id="PF23560">
    <property type="entry name" value="GBD_Hemicentin"/>
    <property type="match status" value="2"/>
</dbReference>
<dbReference type="SUPFAM" id="SSF56436">
    <property type="entry name" value="C-type lectin-like"/>
    <property type="match status" value="1"/>
</dbReference>
<dbReference type="CDD" id="cd00037">
    <property type="entry name" value="CLECT"/>
    <property type="match status" value="1"/>
</dbReference>
<dbReference type="Gene3D" id="2.10.25.10">
    <property type="entry name" value="Laminin"/>
    <property type="match status" value="1"/>
</dbReference>
<dbReference type="InterPro" id="IPR001304">
    <property type="entry name" value="C-type_lectin-like"/>
</dbReference>
<feature type="disulfide bond" evidence="6">
    <location>
        <begin position="442"/>
        <end position="451"/>
    </location>
</feature>
<dbReference type="PROSITE" id="PS50026">
    <property type="entry name" value="EGF_3"/>
    <property type="match status" value="1"/>
</dbReference>
<evidence type="ECO:0008006" key="10">
    <source>
        <dbReference type="Google" id="ProtNLM"/>
    </source>
</evidence>
<dbReference type="Pfam" id="PF00059">
    <property type="entry name" value="Lectin_C"/>
    <property type="match status" value="1"/>
</dbReference>
<gene>
    <name evidence="9" type="ORF">BRAFLDRAFT_88348</name>
</gene>
<dbReference type="InParanoid" id="C3ZPK3"/>
<dbReference type="FunFam" id="2.10.25.10:FF:000057">
    <property type="entry name" value="protocadherin Fat 1 isoform X2"/>
    <property type="match status" value="1"/>
</dbReference>
<organism>
    <name type="scientific">Branchiostoma floridae</name>
    <name type="common">Florida lancelet</name>
    <name type="synonym">Amphioxus</name>
    <dbReference type="NCBI Taxonomy" id="7739"/>
    <lineage>
        <taxon>Eukaryota</taxon>
        <taxon>Metazoa</taxon>
        <taxon>Chordata</taxon>
        <taxon>Cephalochordata</taxon>
        <taxon>Leptocardii</taxon>
        <taxon>Amphioxiformes</taxon>
        <taxon>Branchiostomatidae</taxon>
        <taxon>Branchiostoma</taxon>
    </lineage>
</organism>
<dbReference type="SUPFAM" id="SSF57196">
    <property type="entry name" value="EGF/Laminin"/>
    <property type="match status" value="1"/>
</dbReference>
<dbReference type="PROSITE" id="PS01186">
    <property type="entry name" value="EGF_2"/>
    <property type="match status" value="1"/>
</dbReference>
<dbReference type="EMBL" id="GG666658">
    <property type="protein sequence ID" value="EEN45500.1"/>
    <property type="molecule type" value="Genomic_DNA"/>
</dbReference>
<dbReference type="InterPro" id="IPR016186">
    <property type="entry name" value="C-type_lectin-like/link_sf"/>
</dbReference>
<protein>
    <recommendedName>
        <fullName evidence="10">C-type lectin domain-containing protein</fullName>
    </recommendedName>
</protein>
<dbReference type="CDD" id="cd00054">
    <property type="entry name" value="EGF_CA"/>
    <property type="match status" value="1"/>
</dbReference>
<dbReference type="Gene3D" id="3.10.100.10">
    <property type="entry name" value="Mannose-Binding Protein A, subunit A"/>
    <property type="match status" value="1"/>
</dbReference>
<evidence type="ECO:0000313" key="9">
    <source>
        <dbReference type="EMBL" id="EEN45500.1"/>
    </source>
</evidence>
<evidence type="ECO:0000256" key="1">
    <source>
        <dbReference type="ARBA" id="ARBA00022536"/>
    </source>
</evidence>
<evidence type="ECO:0000256" key="6">
    <source>
        <dbReference type="PROSITE-ProRule" id="PRU00076"/>
    </source>
</evidence>
<accession>C3ZPK3</accession>
<keyword evidence="2" id="KW-0732">Signal</keyword>
<feature type="domain" description="EGF-like" evidence="7">
    <location>
        <begin position="415"/>
        <end position="452"/>
    </location>
</feature>
<evidence type="ECO:0000256" key="2">
    <source>
        <dbReference type="ARBA" id="ARBA00022729"/>
    </source>
</evidence>
<dbReference type="PANTHER" id="PTHR14905">
    <property type="entry name" value="NG37"/>
    <property type="match status" value="1"/>
</dbReference>
<keyword evidence="1 6" id="KW-0245">EGF-like domain</keyword>
<keyword evidence="5" id="KW-0325">Glycoprotein</keyword>
<evidence type="ECO:0000256" key="3">
    <source>
        <dbReference type="ARBA" id="ARBA00022737"/>
    </source>
</evidence>
<sequence length="602" mass="65283">MITSGSKIRTRREVNNDVTVLSHSVTSSGPRDHDIPVDEALLEMVITIESSVESPSCTLYTPSGNVADSAIVEVILNSGGYKVVNVSSPAAGLWRLQLNDAQAYSVEVAGKSVMDFSAEFTDLRAGIPIDGRPIAGVDYVLVVRGTGLGNAGSVASVTLRDVTGTALTTVNLAESIFMGEAVYTATVTTPNQQFRFSIEGLDNNGNSFQRLLPLIVPLGIGETTLQAIKFIRLLCVALLSTMCGTAVAFRPNRLSASSAQDYTHEDLTREAVLKVVARFLEENPEPGSKIRTRREVNSDVTVLSYSVTSSGPRDHDLPVDEALLEMVITIESSVELPSCTLFTPSGNVADSAIVEVILNSGGYKVVKVVSPAAGLWRLHLNDAQAYSVEVAGKSVMDFSAEFTDLRAGIPIDGRPIAACNSNPCLNGGVCSERHPDGFFCACPTGFVGNDCENALTADYCSTLLPDLPPGNFGAYESSCFWFSPKTGTRRTYESARQFCKSKMANKGTLAMIKDAGTQAFITTFLRATKASRQKRYWIGLDDLNTEHRMRWNDGTRLGAFNSFRPGRIPPHQIRDCVLLWRQRQWNIVKCGKVLPYICQMDS</sequence>
<comment type="caution">
    <text evidence="6">Lacks conserved residue(s) required for the propagation of feature annotation.</text>
</comment>
<dbReference type="PANTHER" id="PTHR14905:SF21">
    <property type="entry name" value="VWFA DOMAIN-CONTAINING PROTEIN"/>
    <property type="match status" value="1"/>
</dbReference>
<dbReference type="Pfam" id="PF00008">
    <property type="entry name" value="EGF"/>
    <property type="match status" value="1"/>
</dbReference>
<keyword evidence="4 6" id="KW-1015">Disulfide bond</keyword>
<dbReference type="eggNOG" id="KOG4475">
    <property type="taxonomic scope" value="Eukaryota"/>
</dbReference>
<evidence type="ECO:0000256" key="4">
    <source>
        <dbReference type="ARBA" id="ARBA00023157"/>
    </source>
</evidence>
<evidence type="ECO:0000256" key="5">
    <source>
        <dbReference type="ARBA" id="ARBA00023180"/>
    </source>
</evidence>
<dbReference type="SMART" id="SM00034">
    <property type="entry name" value="CLECT"/>
    <property type="match status" value="1"/>
</dbReference>
<dbReference type="InterPro" id="IPR052577">
    <property type="entry name" value="VWA7"/>
</dbReference>
<dbReference type="InterPro" id="IPR000742">
    <property type="entry name" value="EGF"/>
</dbReference>